<dbReference type="RefSeq" id="WP_234811323.1">
    <property type="nucleotide sequence ID" value="NZ_FXAF01000011.1"/>
</dbReference>
<accession>A0A1X7GRN4</accession>
<dbReference type="Pfam" id="PF00132">
    <property type="entry name" value="Hexapep"/>
    <property type="match status" value="1"/>
</dbReference>
<dbReference type="PANTHER" id="PTHR23416:SF78">
    <property type="entry name" value="LIPOPOLYSACCHARIDE BIOSYNTHESIS O-ACETYL TRANSFERASE WBBJ-RELATED"/>
    <property type="match status" value="1"/>
</dbReference>
<dbReference type="PANTHER" id="PTHR23416">
    <property type="entry name" value="SIALIC ACID SYNTHASE-RELATED"/>
    <property type="match status" value="1"/>
</dbReference>
<dbReference type="EMBL" id="FXAF01000011">
    <property type="protein sequence ID" value="SMF73715.1"/>
    <property type="molecule type" value="Genomic_DNA"/>
</dbReference>
<dbReference type="AlphaFoldDB" id="A0A1X7GRN4"/>
<evidence type="ECO:0000313" key="1">
    <source>
        <dbReference type="EMBL" id="SMF73715.1"/>
    </source>
</evidence>
<gene>
    <name evidence="1" type="ORF">SAMN02982989_4299</name>
</gene>
<sequence>MRLPSMITMWCRVKSLFVPGKVSIGARSEISLRSTIIFKKGEVRIGRKIKVHPGVIIDAQKGRILIGNNVSLNPYTMLYGAGNITIGDNVRIAAHTVIVSFDHNFNEIDRPITFQGITRKPIEIGDDVWIGAGAKILGGSQIAKGCVIGANAVVKGKTEPYGIYVGNPARLIKRRGEAAFPMREAGVEKSFR</sequence>
<organism evidence="1 2">
    <name type="scientific">Xaviernesmea oryzae</name>
    <dbReference type="NCBI Taxonomy" id="464029"/>
    <lineage>
        <taxon>Bacteria</taxon>
        <taxon>Pseudomonadati</taxon>
        <taxon>Pseudomonadota</taxon>
        <taxon>Alphaproteobacteria</taxon>
        <taxon>Hyphomicrobiales</taxon>
        <taxon>Rhizobiaceae</taxon>
        <taxon>Rhizobium/Agrobacterium group</taxon>
        <taxon>Xaviernesmea</taxon>
    </lineage>
</organism>
<proteinExistence type="predicted"/>
<evidence type="ECO:0000313" key="2">
    <source>
        <dbReference type="Proteomes" id="UP000192903"/>
    </source>
</evidence>
<dbReference type="Proteomes" id="UP000192903">
    <property type="component" value="Unassembled WGS sequence"/>
</dbReference>
<dbReference type="InterPro" id="IPR051159">
    <property type="entry name" value="Hexapeptide_acetyltransf"/>
</dbReference>
<dbReference type="Gene3D" id="2.160.10.10">
    <property type="entry name" value="Hexapeptide repeat proteins"/>
    <property type="match status" value="1"/>
</dbReference>
<name>A0A1X7GRN4_9HYPH</name>
<dbReference type="GO" id="GO:0016740">
    <property type="term" value="F:transferase activity"/>
    <property type="evidence" value="ECO:0007669"/>
    <property type="project" value="UniProtKB-KW"/>
</dbReference>
<dbReference type="SUPFAM" id="SSF51161">
    <property type="entry name" value="Trimeric LpxA-like enzymes"/>
    <property type="match status" value="1"/>
</dbReference>
<keyword evidence="1" id="KW-0808">Transferase</keyword>
<reference evidence="2" key="1">
    <citation type="submission" date="2017-04" db="EMBL/GenBank/DDBJ databases">
        <authorList>
            <person name="Varghese N."/>
            <person name="Submissions S."/>
        </authorList>
    </citation>
    <scope>NUCLEOTIDE SEQUENCE [LARGE SCALE GENOMIC DNA]</scope>
    <source>
        <strain evidence="2">B4P</strain>
    </source>
</reference>
<dbReference type="InterPro" id="IPR001451">
    <property type="entry name" value="Hexapep"/>
</dbReference>
<dbReference type="CDD" id="cd04647">
    <property type="entry name" value="LbH_MAT_like"/>
    <property type="match status" value="1"/>
</dbReference>
<keyword evidence="2" id="KW-1185">Reference proteome</keyword>
<dbReference type="InterPro" id="IPR011004">
    <property type="entry name" value="Trimer_LpxA-like_sf"/>
</dbReference>
<dbReference type="STRING" id="464029.SAMN02982989_4299"/>
<protein>
    <submittedName>
        <fullName evidence="1">Acetyltransferase (Isoleucine patch superfamily)</fullName>
    </submittedName>
</protein>